<dbReference type="EMBL" id="JBHMEY010000094">
    <property type="protein sequence ID" value="MFB9098694.1"/>
    <property type="molecule type" value="Genomic_DNA"/>
</dbReference>
<gene>
    <name evidence="2" type="ORF">ACFFVF_19480</name>
</gene>
<organism evidence="2 3">
    <name type="scientific">Flavobacterium jumunjinense</name>
    <dbReference type="NCBI Taxonomy" id="998845"/>
    <lineage>
        <taxon>Bacteria</taxon>
        <taxon>Pseudomonadati</taxon>
        <taxon>Bacteroidota</taxon>
        <taxon>Flavobacteriia</taxon>
        <taxon>Flavobacteriales</taxon>
        <taxon>Flavobacteriaceae</taxon>
        <taxon>Flavobacterium</taxon>
    </lineage>
</organism>
<feature type="domain" description="Transposase IS200-like" evidence="1">
    <location>
        <begin position="12"/>
        <end position="154"/>
    </location>
</feature>
<comment type="caution">
    <text evidence="2">The sequence shown here is derived from an EMBL/GenBank/DDBJ whole genome shotgun (WGS) entry which is preliminary data.</text>
</comment>
<dbReference type="Gene3D" id="3.30.70.1290">
    <property type="entry name" value="Transposase IS200-like"/>
    <property type="match status" value="1"/>
</dbReference>
<dbReference type="SUPFAM" id="SSF143422">
    <property type="entry name" value="Transposase IS200-like"/>
    <property type="match status" value="1"/>
</dbReference>
<dbReference type="Proteomes" id="UP001589607">
    <property type="component" value="Unassembled WGS sequence"/>
</dbReference>
<keyword evidence="3" id="KW-1185">Reference proteome</keyword>
<evidence type="ECO:0000259" key="1">
    <source>
        <dbReference type="SMART" id="SM01321"/>
    </source>
</evidence>
<dbReference type="PANTHER" id="PTHR34322:SF2">
    <property type="entry name" value="TRANSPOSASE IS200-LIKE DOMAIN-CONTAINING PROTEIN"/>
    <property type="match status" value="1"/>
</dbReference>
<accession>A0ABV5GTH8</accession>
<dbReference type="InterPro" id="IPR036515">
    <property type="entry name" value="Transposase_17_sf"/>
</dbReference>
<evidence type="ECO:0000313" key="2">
    <source>
        <dbReference type="EMBL" id="MFB9098694.1"/>
    </source>
</evidence>
<dbReference type="InterPro" id="IPR002686">
    <property type="entry name" value="Transposase_17"/>
</dbReference>
<dbReference type="PANTHER" id="PTHR34322">
    <property type="entry name" value="TRANSPOSASE, Y1_TNP DOMAIN-CONTAINING"/>
    <property type="match status" value="1"/>
</dbReference>
<name>A0ABV5GTH8_9FLAO</name>
<reference evidence="2 3" key="1">
    <citation type="submission" date="2024-09" db="EMBL/GenBank/DDBJ databases">
        <authorList>
            <person name="Sun Q."/>
            <person name="Mori K."/>
        </authorList>
    </citation>
    <scope>NUCLEOTIDE SEQUENCE [LARGE SCALE GENOMIC DNA]</scope>
    <source>
        <strain evidence="2 3">CECT 7955</strain>
    </source>
</reference>
<evidence type="ECO:0000313" key="3">
    <source>
        <dbReference type="Proteomes" id="UP001589607"/>
    </source>
</evidence>
<protein>
    <submittedName>
        <fullName evidence="2">Transposase</fullName>
    </submittedName>
</protein>
<dbReference type="RefSeq" id="WP_236458608.1">
    <property type="nucleotide sequence ID" value="NZ_CBCSGE010000001.1"/>
</dbReference>
<sequence length="220" mass="27030">MAKKEHYFTRFEEERIYHVYNRTIDKKPMFKSAENYAFFIRQFDKYLSDYINIYAYNLIGNHFHFMIQIKDLSDLTNKIVKTDLTTFEKLSNLEKPKTTHDIVSHQFKKFFQSYAMAFNKQHSRIGTLFQTPFKRVEVSDEEYLRELICYIHTNAQKHQIVKDFREWKWTSYHKILSDKETKLLKNEVIDYFNDIENFEYTHLLFAKKIEEKERDFFIED</sequence>
<dbReference type="SMART" id="SM01321">
    <property type="entry name" value="Y1_Tnp"/>
    <property type="match status" value="1"/>
</dbReference>
<proteinExistence type="predicted"/>